<evidence type="ECO:0000313" key="3">
    <source>
        <dbReference type="EMBL" id="CCC49983.1"/>
    </source>
</evidence>
<feature type="compositionally biased region" description="Polar residues" evidence="2">
    <location>
        <begin position="476"/>
        <end position="485"/>
    </location>
</feature>
<feature type="coiled-coil region" evidence="1">
    <location>
        <begin position="147"/>
        <end position="202"/>
    </location>
</feature>
<protein>
    <submittedName>
        <fullName evidence="3">Uncharacterized protein</fullName>
    </submittedName>
</protein>
<proteinExistence type="predicted"/>
<reference evidence="3" key="1">
    <citation type="journal article" date="2012" name="Proc. Natl. Acad. Sci. U.S.A.">
        <title>Antigenic diversity is generated by distinct evolutionary mechanisms in African trypanosome species.</title>
        <authorList>
            <person name="Jackson A.P."/>
            <person name="Berry A."/>
            <person name="Aslett M."/>
            <person name="Allison H.C."/>
            <person name="Burton P."/>
            <person name="Vavrova-Anderson J."/>
            <person name="Brown R."/>
            <person name="Browne H."/>
            <person name="Corton N."/>
            <person name="Hauser H."/>
            <person name="Gamble J."/>
            <person name="Gilderthorp R."/>
            <person name="Marcello L."/>
            <person name="McQuillan J."/>
            <person name="Otto T.D."/>
            <person name="Quail M.A."/>
            <person name="Sanders M.J."/>
            <person name="van Tonder A."/>
            <person name="Ginger M.L."/>
            <person name="Field M.C."/>
            <person name="Barry J.D."/>
            <person name="Hertz-Fowler C."/>
            <person name="Berriman M."/>
        </authorList>
    </citation>
    <scope>NUCLEOTIDE SEQUENCE</scope>
    <source>
        <strain evidence="3">Y486</strain>
    </source>
</reference>
<keyword evidence="1" id="KW-0175">Coiled coil</keyword>
<dbReference type="VEuPathDB" id="TriTrypDB:TvY486_0805900"/>
<dbReference type="OMA" id="LYHITYL"/>
<organism evidence="3">
    <name type="scientific">Trypanosoma vivax (strain Y486)</name>
    <dbReference type="NCBI Taxonomy" id="1055687"/>
    <lineage>
        <taxon>Eukaryota</taxon>
        <taxon>Discoba</taxon>
        <taxon>Euglenozoa</taxon>
        <taxon>Kinetoplastea</taxon>
        <taxon>Metakinetoplastina</taxon>
        <taxon>Trypanosomatida</taxon>
        <taxon>Trypanosomatidae</taxon>
        <taxon>Trypanosoma</taxon>
        <taxon>Duttonella</taxon>
    </lineage>
</organism>
<dbReference type="EMBL" id="HE573024">
    <property type="protein sequence ID" value="CCC49983.1"/>
    <property type="molecule type" value="Genomic_DNA"/>
</dbReference>
<accession>G0U1M6</accession>
<gene>
    <name evidence="3" type="ORF">TVY486_0805900</name>
</gene>
<evidence type="ECO:0000256" key="1">
    <source>
        <dbReference type="SAM" id="Coils"/>
    </source>
</evidence>
<feature type="coiled-coil region" evidence="1">
    <location>
        <begin position="329"/>
        <end position="370"/>
    </location>
</feature>
<name>G0U1M6_TRYVY</name>
<sequence length="503" mass="55357">MNGPYMVVAQTPLALNESPHVATGGSSLPSALPPKFPASVNSGDSAKSCASASNTSDCNMVTVTQGSSGATATLQHPFITAADYSDRRQLLSHITVLSGQLQRAELLLSNMPQSAVSQEMVARFDPIIAQAHVERLDGALAQISLLHEVQRNRSMALEAENAVLREERNRLGQRVEMLDERTATLEMENKKLRDALGAAEQEIVVLRDGENRLSHRLHAMEELQQDGGRFSGVNVVVAPPRPACSAALSSLVEEEAIQRLVLLLEMLMEPICIAFDAGVVWIMETQVHREASGGTTAGGQEFRGEGPKMLAGGGSAPDGTFQEAAGKELASLERRNREMHVELDAMKERCRVTEQEKRRLQLLLVEEQRRTESMAKEHYERLQSVHDQVVHERRQLMESLTLEVEEKMRNAFRDGRLYEKKVMQERHERKKTRSVMAPREGVASKQYADSVRECAGVAASTANGGERPGSKDSDTDSSGNLNPSVNGRRARELRGTTVQPLRL</sequence>
<feature type="region of interest" description="Disordered" evidence="2">
    <location>
        <begin position="424"/>
        <end position="503"/>
    </location>
</feature>
<evidence type="ECO:0000256" key="2">
    <source>
        <dbReference type="SAM" id="MobiDB-lite"/>
    </source>
</evidence>
<dbReference type="AlphaFoldDB" id="G0U1M6"/>